<comment type="caution">
    <text evidence="2">The sequence shown here is derived from an EMBL/GenBank/DDBJ whole genome shotgun (WGS) entry which is preliminary data.</text>
</comment>
<proteinExistence type="predicted"/>
<dbReference type="EMBL" id="MBFA02000025">
    <property type="protein sequence ID" value="MUP13092.1"/>
    <property type="molecule type" value="Genomic_DNA"/>
</dbReference>
<evidence type="ECO:0008006" key="5">
    <source>
        <dbReference type="Google" id="ProtNLM"/>
    </source>
</evidence>
<name>A0ABD6HHC3_AGRVI</name>
<evidence type="ECO:0000313" key="2">
    <source>
        <dbReference type="EMBL" id="MUP13092.1"/>
    </source>
</evidence>
<evidence type="ECO:0000313" key="3">
    <source>
        <dbReference type="Proteomes" id="UP000179454"/>
    </source>
</evidence>
<dbReference type="AlphaFoldDB" id="A0ABD6HHC3"/>
<dbReference type="RefSeq" id="WP_012648914.1">
    <property type="nucleotide sequence ID" value="NZ_CP056046.1"/>
</dbReference>
<dbReference type="EMBL" id="MBFE02000030">
    <property type="protein sequence ID" value="MUO45215.1"/>
    <property type="molecule type" value="Genomic_DNA"/>
</dbReference>
<gene>
    <name evidence="2" type="ORF">BBK91_024900</name>
    <name evidence="1" type="ORF">BBL17_025915</name>
</gene>
<evidence type="ECO:0000313" key="1">
    <source>
        <dbReference type="EMBL" id="MUO45215.1"/>
    </source>
</evidence>
<keyword evidence="3" id="KW-1185">Reference proteome</keyword>
<accession>A0ABD6HHC3</accession>
<protein>
    <recommendedName>
        <fullName evidence="5">DUF4365 domain-containing protein</fullName>
    </recommendedName>
</protein>
<reference evidence="3 4" key="1">
    <citation type="submission" date="2019-11" db="EMBL/GenBank/DDBJ databases">
        <title>Whole-genome sequencing of Allorhizobium vitis.</title>
        <authorList>
            <person name="Gan H.M."/>
            <person name="Savka M.A."/>
        </authorList>
    </citation>
    <scope>NUCLEOTIDE SEQUENCE [LARGE SCALE GENOMIC DNA]</scope>
    <source>
        <strain evidence="2 4">RF2/1</strain>
        <strain evidence="1 3">T1/7</strain>
    </source>
</reference>
<sequence>MFITNALSPAETLAEILQKNSSIIADTDWFKTKKHDADLCPMFESLGVEILQSYKAYRAGCHDIQGMRDDGVDILLKYDSEDGATKIGLQIKSYPEFQDWVAKEDKTFMKTLKSQYTEAMQNVGVEHYFLILCTDAHEHRKQIRMISAELKNFANLTIVKPVQVRGFTLLSHWELQATVTRLLCQDDPVLNAARECFSDLATLDDYMTLDLLCRAFGGANEPIDNGDLEDIAEQWTELAGGARDMDEVADALGFMESSGYLRYVGERYVIVPEEFPNALCAIYFDLRARNGLAADDALAYLVPLLLNIP</sequence>
<dbReference type="Proteomes" id="UP000179536">
    <property type="component" value="Unassembled WGS sequence"/>
</dbReference>
<organism evidence="2 4">
    <name type="scientific">Agrobacterium vitis</name>
    <name type="common">Rhizobium vitis</name>
    <dbReference type="NCBI Taxonomy" id="373"/>
    <lineage>
        <taxon>Bacteria</taxon>
        <taxon>Pseudomonadati</taxon>
        <taxon>Pseudomonadota</taxon>
        <taxon>Alphaproteobacteria</taxon>
        <taxon>Hyphomicrobiales</taxon>
        <taxon>Rhizobiaceae</taxon>
        <taxon>Rhizobium/Agrobacterium group</taxon>
        <taxon>Agrobacterium</taxon>
    </lineage>
</organism>
<dbReference type="Proteomes" id="UP000179454">
    <property type="component" value="Unassembled WGS sequence"/>
</dbReference>
<evidence type="ECO:0000313" key="4">
    <source>
        <dbReference type="Proteomes" id="UP000179536"/>
    </source>
</evidence>